<name>A0ABQ8UP59_9EUKA</name>
<protein>
    <submittedName>
        <fullName evidence="1">Uncharacterized protein</fullName>
    </submittedName>
</protein>
<organism evidence="1 2">
    <name type="scientific">Paratrimastix pyriformis</name>
    <dbReference type="NCBI Taxonomy" id="342808"/>
    <lineage>
        <taxon>Eukaryota</taxon>
        <taxon>Metamonada</taxon>
        <taxon>Preaxostyla</taxon>
        <taxon>Paratrimastigidae</taxon>
        <taxon>Paratrimastix</taxon>
    </lineage>
</organism>
<keyword evidence="2" id="KW-1185">Reference proteome</keyword>
<dbReference type="EMBL" id="JAPMOS010000021">
    <property type="protein sequence ID" value="KAJ4459290.1"/>
    <property type="molecule type" value="Genomic_DNA"/>
</dbReference>
<proteinExistence type="predicted"/>
<reference evidence="1" key="1">
    <citation type="journal article" date="2022" name="bioRxiv">
        <title>Genomics of Preaxostyla Flagellates Illuminates Evolutionary Transitions and the Path Towards Mitochondrial Loss.</title>
        <authorList>
            <person name="Novak L.V.F."/>
            <person name="Treitli S.C."/>
            <person name="Pyrih J."/>
            <person name="Halakuc P."/>
            <person name="Pipaliya S.V."/>
            <person name="Vacek V."/>
            <person name="Brzon O."/>
            <person name="Soukal P."/>
            <person name="Eme L."/>
            <person name="Dacks J.B."/>
            <person name="Karnkowska A."/>
            <person name="Elias M."/>
            <person name="Hampl V."/>
        </authorList>
    </citation>
    <scope>NUCLEOTIDE SEQUENCE</scope>
    <source>
        <strain evidence="1">RCP-MX</strain>
    </source>
</reference>
<sequence length="172" mass="18940">MTLKPRLDWGRFDWAGLLVSPLWMESLAVPSCAVFWRISPAAKPNKDARNCVLNEVIPVIPSLGGRIVHLSRPTGTAAPSVDLVVFPRRPNVLKTSQKPSGIDCAHSLPFFFSIRKLPAASCRWPLYGRLCLGVPSTTSTRDKILARARGLGGEMNEAKVDIGKVCSWNQYK</sequence>
<comment type="caution">
    <text evidence="1">The sequence shown here is derived from an EMBL/GenBank/DDBJ whole genome shotgun (WGS) entry which is preliminary data.</text>
</comment>
<accession>A0ABQ8UP59</accession>
<gene>
    <name evidence="1" type="ORF">PAPYR_4839</name>
</gene>
<evidence type="ECO:0000313" key="1">
    <source>
        <dbReference type="EMBL" id="KAJ4459290.1"/>
    </source>
</evidence>
<evidence type="ECO:0000313" key="2">
    <source>
        <dbReference type="Proteomes" id="UP001141327"/>
    </source>
</evidence>
<dbReference type="Proteomes" id="UP001141327">
    <property type="component" value="Unassembled WGS sequence"/>
</dbReference>